<accession>A0AAD4EKS4</accession>
<feature type="domain" description="DUF6533" evidence="2">
    <location>
        <begin position="18"/>
        <end position="61"/>
    </location>
</feature>
<evidence type="ECO:0000256" key="1">
    <source>
        <dbReference type="SAM" id="Phobius"/>
    </source>
</evidence>
<evidence type="ECO:0000313" key="4">
    <source>
        <dbReference type="Proteomes" id="UP001195769"/>
    </source>
</evidence>
<keyword evidence="1" id="KW-1133">Transmembrane helix</keyword>
<keyword evidence="1" id="KW-0812">Transmembrane</keyword>
<reference evidence="3" key="1">
    <citation type="journal article" date="2020" name="New Phytol.">
        <title>Comparative genomics reveals dynamic genome evolution in host specialist ectomycorrhizal fungi.</title>
        <authorList>
            <person name="Lofgren L.A."/>
            <person name="Nguyen N.H."/>
            <person name="Vilgalys R."/>
            <person name="Ruytinx J."/>
            <person name="Liao H.L."/>
            <person name="Branco S."/>
            <person name="Kuo A."/>
            <person name="LaButti K."/>
            <person name="Lipzen A."/>
            <person name="Andreopoulos W."/>
            <person name="Pangilinan J."/>
            <person name="Riley R."/>
            <person name="Hundley H."/>
            <person name="Na H."/>
            <person name="Barry K."/>
            <person name="Grigoriev I.V."/>
            <person name="Stajich J.E."/>
            <person name="Kennedy P.G."/>
        </authorList>
    </citation>
    <scope>NUCLEOTIDE SEQUENCE</scope>
    <source>
        <strain evidence="3">FC203</strain>
    </source>
</reference>
<keyword evidence="1" id="KW-0472">Membrane</keyword>
<sequence length="82" mass="9842">MPELDEYLYALAWNNNTSVVVITLIFYEYVLQFEKEVTFVWERQWSVMTYLYLAVRYFGMLIAIISACWGGLFYMPEAKFQI</sequence>
<name>A0AAD4EKS4_9AGAM</name>
<dbReference type="EMBL" id="JABBWK010000002">
    <property type="protein sequence ID" value="KAG1908017.1"/>
    <property type="molecule type" value="Genomic_DNA"/>
</dbReference>
<protein>
    <recommendedName>
        <fullName evidence="2">DUF6533 domain-containing protein</fullName>
    </recommendedName>
</protein>
<dbReference type="AlphaFoldDB" id="A0AAD4EKS4"/>
<comment type="caution">
    <text evidence="3">The sequence shown here is derived from an EMBL/GenBank/DDBJ whole genome shotgun (WGS) entry which is preliminary data.</text>
</comment>
<organism evidence="3 4">
    <name type="scientific">Suillus fuscotomentosus</name>
    <dbReference type="NCBI Taxonomy" id="1912939"/>
    <lineage>
        <taxon>Eukaryota</taxon>
        <taxon>Fungi</taxon>
        <taxon>Dikarya</taxon>
        <taxon>Basidiomycota</taxon>
        <taxon>Agaricomycotina</taxon>
        <taxon>Agaricomycetes</taxon>
        <taxon>Agaricomycetidae</taxon>
        <taxon>Boletales</taxon>
        <taxon>Suillineae</taxon>
        <taxon>Suillaceae</taxon>
        <taxon>Suillus</taxon>
    </lineage>
</organism>
<feature type="transmembrane region" description="Helical" evidence="1">
    <location>
        <begin position="7"/>
        <end position="30"/>
    </location>
</feature>
<dbReference type="Proteomes" id="UP001195769">
    <property type="component" value="Unassembled WGS sequence"/>
</dbReference>
<dbReference type="RefSeq" id="XP_041233592.1">
    <property type="nucleotide sequence ID" value="XM_041378486.1"/>
</dbReference>
<dbReference type="Pfam" id="PF20151">
    <property type="entry name" value="DUF6533"/>
    <property type="match status" value="1"/>
</dbReference>
<proteinExistence type="predicted"/>
<evidence type="ECO:0000313" key="3">
    <source>
        <dbReference type="EMBL" id="KAG1908017.1"/>
    </source>
</evidence>
<dbReference type="GeneID" id="64672784"/>
<feature type="transmembrane region" description="Helical" evidence="1">
    <location>
        <begin position="50"/>
        <end position="74"/>
    </location>
</feature>
<keyword evidence="4" id="KW-1185">Reference proteome</keyword>
<gene>
    <name evidence="3" type="ORF">F5891DRAFT_998298</name>
</gene>
<dbReference type="InterPro" id="IPR045340">
    <property type="entry name" value="DUF6533"/>
</dbReference>
<evidence type="ECO:0000259" key="2">
    <source>
        <dbReference type="Pfam" id="PF20151"/>
    </source>
</evidence>